<dbReference type="PANTHER" id="PTHR21231">
    <property type="entry name" value="XPA-BINDING PROTEIN 1-RELATED"/>
    <property type="match status" value="1"/>
</dbReference>
<dbReference type="PANTHER" id="PTHR21231:SF3">
    <property type="entry name" value="GPN-LOOP GTPASE 2"/>
    <property type="match status" value="1"/>
</dbReference>
<comment type="subunit">
    <text evidence="5">Binds to RNA polymerase II (RNAPII).</text>
</comment>
<evidence type="ECO:0000256" key="2">
    <source>
        <dbReference type="ARBA" id="ARBA00022741"/>
    </source>
</evidence>
<evidence type="ECO:0000256" key="4">
    <source>
        <dbReference type="ARBA" id="ARBA00023134"/>
    </source>
</evidence>
<dbReference type="InterPro" id="IPR027417">
    <property type="entry name" value="P-loop_NTPase"/>
</dbReference>
<keyword evidence="7" id="KW-1185">Reference proteome</keyword>
<comment type="similarity">
    <text evidence="1 5">Belongs to the GPN-loop GTPase family.</text>
</comment>
<dbReference type="OrthoDB" id="5839at2759"/>
<accession>A0A9E7HWB1</accession>
<proteinExistence type="inferred from homology"/>
<dbReference type="Pfam" id="PF03029">
    <property type="entry name" value="ATP_bind_1"/>
    <property type="match status" value="1"/>
</dbReference>
<dbReference type="EMBL" id="CP097510">
    <property type="protein sequence ID" value="URE41621.1"/>
    <property type="molecule type" value="Genomic_DNA"/>
</dbReference>
<evidence type="ECO:0000313" key="6">
    <source>
        <dbReference type="EMBL" id="URE41621.1"/>
    </source>
</evidence>
<dbReference type="EMBL" id="CP097510">
    <property type="protein sequence ID" value="URE41613.1"/>
    <property type="molecule type" value="Genomic_DNA"/>
</dbReference>
<dbReference type="Gene3D" id="3.40.50.300">
    <property type="entry name" value="P-loop containing nucleotide triphosphate hydrolases"/>
    <property type="match status" value="1"/>
</dbReference>
<protein>
    <recommendedName>
        <fullName evidence="5">GPN-loop GTPase 2</fullName>
    </recommendedName>
</protein>
<dbReference type="GO" id="GO:0005525">
    <property type="term" value="F:GTP binding"/>
    <property type="evidence" value="ECO:0007669"/>
    <property type="project" value="UniProtKB-KW"/>
</dbReference>
<keyword evidence="4 5" id="KW-0342">GTP-binding</keyword>
<dbReference type="GO" id="GO:0005737">
    <property type="term" value="C:cytoplasm"/>
    <property type="evidence" value="ECO:0007669"/>
    <property type="project" value="TreeGrafter"/>
</dbReference>
<evidence type="ECO:0000256" key="5">
    <source>
        <dbReference type="RuleBase" id="RU365059"/>
    </source>
</evidence>
<evidence type="ECO:0000256" key="1">
    <source>
        <dbReference type="ARBA" id="ARBA00005290"/>
    </source>
</evidence>
<organism evidence="6 7">
    <name type="scientific">Musa troglodytarum</name>
    <name type="common">fe'i banana</name>
    <dbReference type="NCBI Taxonomy" id="320322"/>
    <lineage>
        <taxon>Eukaryota</taxon>
        <taxon>Viridiplantae</taxon>
        <taxon>Streptophyta</taxon>
        <taxon>Embryophyta</taxon>
        <taxon>Tracheophyta</taxon>
        <taxon>Spermatophyta</taxon>
        <taxon>Magnoliopsida</taxon>
        <taxon>Liliopsida</taxon>
        <taxon>Zingiberales</taxon>
        <taxon>Musaceae</taxon>
        <taxon>Musa</taxon>
    </lineage>
</organism>
<keyword evidence="3 5" id="KW-0378">Hydrolase</keyword>
<dbReference type="InterPro" id="IPR004130">
    <property type="entry name" value="Gpn"/>
</dbReference>
<dbReference type="AlphaFoldDB" id="A0A9E7HWB1"/>
<reference evidence="6" key="1">
    <citation type="submission" date="2022-05" db="EMBL/GenBank/DDBJ databases">
        <title>The Musa troglodytarum L. genome provides insights into the mechanism of non-climacteric behaviour and enrichment of carotenoids.</title>
        <authorList>
            <person name="Wang J."/>
        </authorList>
    </citation>
    <scope>NUCLEOTIDE SEQUENCE</scope>
    <source>
        <tissue evidence="6">Leaf</tissue>
    </source>
</reference>
<keyword evidence="2 5" id="KW-0547">Nucleotide-binding</keyword>
<dbReference type="SUPFAM" id="SSF52540">
    <property type="entry name" value="P-loop containing nucleoside triphosphate hydrolases"/>
    <property type="match status" value="1"/>
</dbReference>
<name>A0A9E7HWB1_9LILI</name>
<comment type="function">
    <text evidence="5">Small GTPase required for proper localization of RNA polymerase II and III (RNAPII and RNAPIII). May act at an RNAP assembly step prior to nuclear import.</text>
</comment>
<feature type="non-terminal residue" evidence="6">
    <location>
        <position position="85"/>
    </location>
</feature>
<evidence type="ECO:0000313" key="7">
    <source>
        <dbReference type="Proteomes" id="UP001055439"/>
    </source>
</evidence>
<dbReference type="GO" id="GO:0003924">
    <property type="term" value="F:GTPase activity"/>
    <property type="evidence" value="ECO:0007669"/>
    <property type="project" value="TreeGrafter"/>
</dbReference>
<dbReference type="Proteomes" id="UP001055439">
    <property type="component" value="Chromosome 8"/>
</dbReference>
<sequence>MVFGQVVIGPPGSGKTTYCNGMSQFLKLIGRKLTKELCDVIEDFGLVNFATLDIQANVMLSTPPTLCLSGACFYSVDFGDDKITD</sequence>
<evidence type="ECO:0000256" key="3">
    <source>
        <dbReference type="ARBA" id="ARBA00022801"/>
    </source>
</evidence>
<gene>
    <name evidence="6" type="ORF">MUK42_06662</name>
</gene>